<keyword evidence="2" id="KW-0472">Membrane</keyword>
<accession>A0A434A0B2</accession>
<dbReference type="EMBL" id="QWDM01000028">
    <property type="protein sequence ID" value="RUT67814.1"/>
    <property type="molecule type" value="Genomic_DNA"/>
</dbReference>
<organism evidence="3 4">
    <name type="scientific">Flavobacterium cupreum</name>
    <dbReference type="NCBI Taxonomy" id="2133766"/>
    <lineage>
        <taxon>Bacteria</taxon>
        <taxon>Pseudomonadati</taxon>
        <taxon>Bacteroidota</taxon>
        <taxon>Flavobacteriia</taxon>
        <taxon>Flavobacteriales</taxon>
        <taxon>Flavobacteriaceae</taxon>
        <taxon>Flavobacterium</taxon>
    </lineage>
</organism>
<sequence>MTFFNNLRYIKFLLLALMLANAVLWVLFIDNYYHTLKLQKKLDQINKELYLKEIIQKKQLKEYEKKAKQRQKKLERMRSEIKNSI</sequence>
<reference evidence="4" key="1">
    <citation type="journal article" date="2019" name="Syst. Appl. Microbiol.">
        <title>Flavobacterium circumlabens sp. nov. and Flavobacterium cupreum sp. nov., two psychrotrophic species isolated from Antarctic environmental samples.</title>
        <authorList>
            <person name="Kralova S."/>
            <person name="Busse H.-J."/>
            <person name="Svec P."/>
            <person name="Maslanova I."/>
            <person name="Stankova E."/>
            <person name="Bartak M."/>
            <person name="Sedlacek I."/>
        </authorList>
    </citation>
    <scope>NUCLEOTIDE SEQUENCE [LARGE SCALE GENOMIC DNA]</scope>
    <source>
        <strain evidence="4">CCM 8825</strain>
    </source>
</reference>
<dbReference type="AlphaFoldDB" id="A0A434A0B2"/>
<evidence type="ECO:0000313" key="3">
    <source>
        <dbReference type="EMBL" id="RUT67814.1"/>
    </source>
</evidence>
<protein>
    <submittedName>
        <fullName evidence="3">Uncharacterized protein</fullName>
    </submittedName>
</protein>
<keyword evidence="4" id="KW-1185">Reference proteome</keyword>
<evidence type="ECO:0000256" key="1">
    <source>
        <dbReference type="SAM" id="Coils"/>
    </source>
</evidence>
<keyword evidence="1" id="KW-0175">Coiled coil</keyword>
<comment type="caution">
    <text evidence="3">The sequence shown here is derived from an EMBL/GenBank/DDBJ whole genome shotgun (WGS) entry which is preliminary data.</text>
</comment>
<feature type="transmembrane region" description="Helical" evidence="2">
    <location>
        <begin position="12"/>
        <end position="33"/>
    </location>
</feature>
<feature type="coiled-coil region" evidence="1">
    <location>
        <begin position="57"/>
        <end position="84"/>
    </location>
</feature>
<evidence type="ECO:0000313" key="4">
    <source>
        <dbReference type="Proteomes" id="UP000288102"/>
    </source>
</evidence>
<gene>
    <name evidence="3" type="ORF">D0817_24485</name>
</gene>
<name>A0A434A0B2_9FLAO</name>
<proteinExistence type="predicted"/>
<evidence type="ECO:0000256" key="2">
    <source>
        <dbReference type="SAM" id="Phobius"/>
    </source>
</evidence>
<keyword evidence="2" id="KW-0812">Transmembrane</keyword>
<dbReference type="Proteomes" id="UP000288102">
    <property type="component" value="Unassembled WGS sequence"/>
</dbReference>
<keyword evidence="2" id="KW-1133">Transmembrane helix</keyword>
<dbReference type="RefSeq" id="WP_127340900.1">
    <property type="nucleotide sequence ID" value="NZ_QWDM01000028.1"/>
</dbReference>